<organism evidence="1 2">
    <name type="scientific">Natronorubrum thiooxidans</name>
    <dbReference type="NCBI Taxonomy" id="308853"/>
    <lineage>
        <taxon>Archaea</taxon>
        <taxon>Methanobacteriati</taxon>
        <taxon>Methanobacteriota</taxon>
        <taxon>Stenosarchaea group</taxon>
        <taxon>Halobacteria</taxon>
        <taxon>Halobacteriales</taxon>
        <taxon>Natrialbaceae</taxon>
        <taxon>Natronorubrum</taxon>
    </lineage>
</organism>
<accession>A0A1N7EY43</accession>
<name>A0A1N7EY43_9EURY</name>
<dbReference type="Proteomes" id="UP000185936">
    <property type="component" value="Unassembled WGS sequence"/>
</dbReference>
<dbReference type="InterPro" id="IPR053833">
    <property type="entry name" value="SAMP2"/>
</dbReference>
<dbReference type="Pfam" id="PF21965">
    <property type="entry name" value="SAMP2"/>
    <property type="match status" value="1"/>
</dbReference>
<dbReference type="NCBIfam" id="NF041919">
    <property type="entry name" value="SAMP2"/>
    <property type="match status" value="1"/>
</dbReference>
<evidence type="ECO:0000313" key="1">
    <source>
        <dbReference type="EMBL" id="SIR92999.1"/>
    </source>
</evidence>
<dbReference type="EMBL" id="FTNR01000005">
    <property type="protein sequence ID" value="SIR92999.1"/>
    <property type="molecule type" value="Genomic_DNA"/>
</dbReference>
<dbReference type="STRING" id="308853.SAMN05421752_105168"/>
<sequence length="79" mass="8595">MHVTVDVKGETTHEIDLEAVPTATTAPGDSRPTYADLLREIDLSPHEVSVLVDGRPVPEDQPVESDHLTVLRLIKGGEQ</sequence>
<gene>
    <name evidence="1" type="ORF">SAMN05421752_105168</name>
</gene>
<dbReference type="RefSeq" id="WP_076608856.1">
    <property type="nucleotide sequence ID" value="NZ_FTNR01000005.1"/>
</dbReference>
<dbReference type="SUPFAM" id="SSF54285">
    <property type="entry name" value="MoaD/ThiS"/>
    <property type="match status" value="1"/>
</dbReference>
<dbReference type="InterPro" id="IPR053752">
    <property type="entry name" value="SAM_domain_containing"/>
</dbReference>
<dbReference type="Gene3D" id="4.10.410.50">
    <property type="match status" value="1"/>
</dbReference>
<keyword evidence="2" id="KW-1185">Reference proteome</keyword>
<proteinExistence type="predicted"/>
<dbReference type="InterPro" id="IPR016155">
    <property type="entry name" value="Mopterin_synth/thiamin_S_b"/>
</dbReference>
<dbReference type="InterPro" id="IPR053834">
    <property type="entry name" value="SAMP2_halobacteria"/>
</dbReference>
<evidence type="ECO:0000313" key="2">
    <source>
        <dbReference type="Proteomes" id="UP000185936"/>
    </source>
</evidence>
<protein>
    <submittedName>
        <fullName evidence="1">Sulfur carrier protein</fullName>
    </submittedName>
</protein>
<dbReference type="CDD" id="cd17506">
    <property type="entry name" value="Ubl_SAMP2_like"/>
    <property type="match status" value="1"/>
</dbReference>
<dbReference type="AlphaFoldDB" id="A0A1N7EY43"/>
<reference evidence="2" key="1">
    <citation type="submission" date="2017-01" db="EMBL/GenBank/DDBJ databases">
        <authorList>
            <person name="Varghese N."/>
            <person name="Submissions S."/>
        </authorList>
    </citation>
    <scope>NUCLEOTIDE SEQUENCE [LARGE SCALE GENOMIC DNA]</scope>
    <source>
        <strain evidence="2">type strain: HArc-</strain>
    </source>
</reference>
<dbReference type="OrthoDB" id="104640at2157"/>